<sequence length="141" mass="16410">GHMGNLADEEMALKTQRKIVMDYLVHQDAIHTERVQKEQRHQKLHTEFSINPYRKLQILPDKPMCRRPTEVIPEHADFIKAFHKAHEVPTKKYSVPLTESQEIGWVSTPLVSKSLSVYLGLKLQDIRVRYGQKACYCSWVA</sequence>
<evidence type="ECO:0000256" key="3">
    <source>
        <dbReference type="ARBA" id="ARBA00022490"/>
    </source>
</evidence>
<proteinExistence type="inferred from homology"/>
<evidence type="ECO:0000256" key="1">
    <source>
        <dbReference type="ARBA" id="ARBA00004138"/>
    </source>
</evidence>
<evidence type="ECO:0000256" key="4">
    <source>
        <dbReference type="ARBA" id="ARBA00023212"/>
    </source>
</evidence>
<keyword evidence="3" id="KW-0963">Cytoplasm</keyword>
<dbReference type="Proteomes" id="UP000261340">
    <property type="component" value="Unplaced"/>
</dbReference>
<evidence type="ECO:0000256" key="2">
    <source>
        <dbReference type="ARBA" id="ARBA00004245"/>
    </source>
</evidence>
<dbReference type="Ensembl" id="ENSACIT00000015247.1">
    <property type="protein sequence ID" value="ENSACIP00000014851.1"/>
    <property type="gene ID" value="ENSACIG00000011543.1"/>
</dbReference>
<dbReference type="InterPro" id="IPR029214">
    <property type="entry name" value="CFAP144"/>
</dbReference>
<evidence type="ECO:0000256" key="5">
    <source>
        <dbReference type="ARBA" id="ARBA00023273"/>
    </source>
</evidence>
<comment type="subcellular location">
    <subcellularLocation>
        <location evidence="1">Cell projection</location>
        <location evidence="1">Cilium</location>
    </subcellularLocation>
    <subcellularLocation>
        <location evidence="2">Cytoplasm</location>
        <location evidence="2">Cytoskeleton</location>
    </subcellularLocation>
</comment>
<dbReference type="OMA" id="KIFCETI"/>
<dbReference type="STRING" id="61819.ENSACIP00000014851"/>
<protein>
    <submittedName>
        <fullName evidence="7">Cilia and flagella associated protein 144</fullName>
    </submittedName>
</protein>
<organism evidence="7 8">
    <name type="scientific">Amphilophus citrinellus</name>
    <name type="common">Midas cichlid</name>
    <name type="synonym">Cichlasoma citrinellum</name>
    <dbReference type="NCBI Taxonomy" id="61819"/>
    <lineage>
        <taxon>Eukaryota</taxon>
        <taxon>Metazoa</taxon>
        <taxon>Chordata</taxon>
        <taxon>Craniata</taxon>
        <taxon>Vertebrata</taxon>
        <taxon>Euteleostomi</taxon>
        <taxon>Actinopterygii</taxon>
        <taxon>Neopterygii</taxon>
        <taxon>Teleostei</taxon>
        <taxon>Neoteleostei</taxon>
        <taxon>Acanthomorphata</taxon>
        <taxon>Ovalentaria</taxon>
        <taxon>Cichlomorphae</taxon>
        <taxon>Cichliformes</taxon>
        <taxon>Cichlidae</taxon>
        <taxon>New World cichlids</taxon>
        <taxon>Cichlasomatinae</taxon>
        <taxon>Heroini</taxon>
        <taxon>Amphilophus</taxon>
    </lineage>
</organism>
<accession>A0A3Q0RVR2</accession>
<dbReference type="GeneTree" id="ENSGT00390000006224"/>
<dbReference type="PANTHER" id="PTHR33865:SF3">
    <property type="entry name" value="PROTEIN FAM183B"/>
    <property type="match status" value="1"/>
</dbReference>
<keyword evidence="8" id="KW-1185">Reference proteome</keyword>
<evidence type="ECO:0000313" key="7">
    <source>
        <dbReference type="Ensembl" id="ENSACIP00000014851.1"/>
    </source>
</evidence>
<keyword evidence="5" id="KW-0966">Cell projection</keyword>
<dbReference type="GO" id="GO:0005856">
    <property type="term" value="C:cytoskeleton"/>
    <property type="evidence" value="ECO:0007669"/>
    <property type="project" value="UniProtKB-SubCell"/>
</dbReference>
<reference evidence="7" key="2">
    <citation type="submission" date="2025-09" db="UniProtKB">
        <authorList>
            <consortium name="Ensembl"/>
        </authorList>
    </citation>
    <scope>IDENTIFICATION</scope>
</reference>
<reference evidence="7" key="1">
    <citation type="submission" date="2025-08" db="UniProtKB">
        <authorList>
            <consortium name="Ensembl"/>
        </authorList>
    </citation>
    <scope>IDENTIFICATION</scope>
</reference>
<dbReference type="Pfam" id="PF14886">
    <property type="entry name" value="FAM183"/>
    <property type="match status" value="1"/>
</dbReference>
<dbReference type="PANTHER" id="PTHR33865">
    <property type="entry name" value="PROTEIN FAM183B"/>
    <property type="match status" value="1"/>
</dbReference>
<comment type="similarity">
    <text evidence="6">Belongs to the CFAP144 family.</text>
</comment>
<dbReference type="AlphaFoldDB" id="A0A3Q0RVR2"/>
<keyword evidence="4" id="KW-0206">Cytoskeleton</keyword>
<evidence type="ECO:0000256" key="6">
    <source>
        <dbReference type="ARBA" id="ARBA00034777"/>
    </source>
</evidence>
<dbReference type="GO" id="GO:0097546">
    <property type="term" value="C:ciliary base"/>
    <property type="evidence" value="ECO:0007669"/>
    <property type="project" value="TreeGrafter"/>
</dbReference>
<name>A0A3Q0RVR2_AMPCI</name>
<evidence type="ECO:0000313" key="8">
    <source>
        <dbReference type="Proteomes" id="UP000261340"/>
    </source>
</evidence>